<evidence type="ECO:0000256" key="2">
    <source>
        <dbReference type="ARBA" id="ARBA00023163"/>
    </source>
</evidence>
<dbReference type="SMART" id="SM00066">
    <property type="entry name" value="GAL4"/>
    <property type="match status" value="1"/>
</dbReference>
<dbReference type="PROSITE" id="PS00463">
    <property type="entry name" value="ZN2_CY6_FUNGAL_1"/>
    <property type="match status" value="1"/>
</dbReference>
<gene>
    <name evidence="6" type="ORF">CSOL1703_00009303</name>
</gene>
<keyword evidence="7" id="KW-1185">Reference proteome</keyword>
<evidence type="ECO:0000256" key="4">
    <source>
        <dbReference type="SAM" id="MobiDB-lite"/>
    </source>
</evidence>
<dbReference type="AlphaFoldDB" id="A0A9N9W4Z9"/>
<dbReference type="SUPFAM" id="SSF57701">
    <property type="entry name" value="Zn2/Cys6 DNA-binding domain"/>
    <property type="match status" value="1"/>
</dbReference>
<dbReference type="GO" id="GO:0008270">
    <property type="term" value="F:zinc ion binding"/>
    <property type="evidence" value="ECO:0007669"/>
    <property type="project" value="InterPro"/>
</dbReference>
<proteinExistence type="predicted"/>
<dbReference type="EMBL" id="CABFOC020000003">
    <property type="protein sequence ID" value="CAH0043366.1"/>
    <property type="molecule type" value="Genomic_DNA"/>
</dbReference>
<dbReference type="InterPro" id="IPR036864">
    <property type="entry name" value="Zn2-C6_fun-type_DNA-bd_sf"/>
</dbReference>
<feature type="region of interest" description="Disordered" evidence="4">
    <location>
        <begin position="145"/>
        <end position="167"/>
    </location>
</feature>
<sequence length="184" mass="20611">MDIGVGLWWNAPMTLRITELRRKTTLVARDQSLALNMLYPDSAEVHKSRASESSARRHNIRKGTRSCWDCKRRKVRCVFASPHDTVCNNCRRRGAVCAGQELPEELAPPRDQQIGDRIARVEGLVQDLAKQVDVLTGTIISAQGQPMRSLHDAPNPSHGSDEVQGADRGFHEVCDARKHLHTMI</sequence>
<feature type="domain" description="Zn(2)-C6 fungal-type" evidence="5">
    <location>
        <begin position="66"/>
        <end position="97"/>
    </location>
</feature>
<dbReference type="PANTHER" id="PTHR47840">
    <property type="entry name" value="ZN(II)2CYS6 TRANSCRIPTION FACTOR (EUROFUNG)-RELATED"/>
    <property type="match status" value="1"/>
</dbReference>
<keyword evidence="1" id="KW-0805">Transcription regulation</keyword>
<dbReference type="CDD" id="cd00067">
    <property type="entry name" value="GAL4"/>
    <property type="match status" value="1"/>
</dbReference>
<accession>A0A9N9W4Z9</accession>
<comment type="caution">
    <text evidence="6">The sequence shown here is derived from an EMBL/GenBank/DDBJ whole genome shotgun (WGS) entry which is preliminary data.</text>
</comment>
<keyword evidence="3" id="KW-0539">Nucleus</keyword>
<dbReference type="Proteomes" id="UP000775872">
    <property type="component" value="Unassembled WGS sequence"/>
</dbReference>
<evidence type="ECO:0000313" key="7">
    <source>
        <dbReference type="Proteomes" id="UP000775872"/>
    </source>
</evidence>
<dbReference type="PANTHER" id="PTHR47840:SF1">
    <property type="entry name" value="ZN(II)2CYS6 TRANSCRIPTION FACTOR (EUROFUNG)"/>
    <property type="match status" value="1"/>
</dbReference>
<keyword evidence="2" id="KW-0804">Transcription</keyword>
<evidence type="ECO:0000256" key="3">
    <source>
        <dbReference type="ARBA" id="ARBA00023242"/>
    </source>
</evidence>
<evidence type="ECO:0000259" key="5">
    <source>
        <dbReference type="PROSITE" id="PS50048"/>
    </source>
</evidence>
<dbReference type="GO" id="GO:0000981">
    <property type="term" value="F:DNA-binding transcription factor activity, RNA polymerase II-specific"/>
    <property type="evidence" value="ECO:0007669"/>
    <property type="project" value="InterPro"/>
</dbReference>
<evidence type="ECO:0000256" key="1">
    <source>
        <dbReference type="ARBA" id="ARBA00023015"/>
    </source>
</evidence>
<evidence type="ECO:0000313" key="6">
    <source>
        <dbReference type="EMBL" id="CAH0043366.1"/>
    </source>
</evidence>
<reference evidence="6" key="1">
    <citation type="submission" date="2021-10" db="EMBL/GenBank/DDBJ databases">
        <authorList>
            <person name="Piombo E."/>
        </authorList>
    </citation>
    <scope>NUCLEOTIDE SEQUENCE</scope>
</reference>
<dbReference type="OrthoDB" id="4868374at2759"/>
<dbReference type="PROSITE" id="PS50048">
    <property type="entry name" value="ZN2_CY6_FUNGAL_2"/>
    <property type="match status" value="1"/>
</dbReference>
<dbReference type="Gene3D" id="4.10.240.10">
    <property type="entry name" value="Zn(2)-C6 fungal-type DNA-binding domain"/>
    <property type="match status" value="1"/>
</dbReference>
<dbReference type="Pfam" id="PF00172">
    <property type="entry name" value="Zn_clus"/>
    <property type="match status" value="1"/>
</dbReference>
<dbReference type="InterPro" id="IPR001138">
    <property type="entry name" value="Zn2Cys6_DnaBD"/>
</dbReference>
<protein>
    <recommendedName>
        <fullName evidence="5">Zn(2)-C6 fungal-type domain-containing protein</fullName>
    </recommendedName>
</protein>
<organism evidence="6 7">
    <name type="scientific">Clonostachys solani</name>
    <dbReference type="NCBI Taxonomy" id="160281"/>
    <lineage>
        <taxon>Eukaryota</taxon>
        <taxon>Fungi</taxon>
        <taxon>Dikarya</taxon>
        <taxon>Ascomycota</taxon>
        <taxon>Pezizomycotina</taxon>
        <taxon>Sordariomycetes</taxon>
        <taxon>Hypocreomycetidae</taxon>
        <taxon>Hypocreales</taxon>
        <taxon>Bionectriaceae</taxon>
        <taxon>Clonostachys</taxon>
    </lineage>
</organism>
<name>A0A9N9W4Z9_9HYPO</name>